<dbReference type="EMBL" id="JACIBV010000003">
    <property type="protein sequence ID" value="MBB3734049.1"/>
    <property type="molecule type" value="Genomic_DNA"/>
</dbReference>
<evidence type="ECO:0000313" key="3">
    <source>
        <dbReference type="Proteomes" id="UP000579945"/>
    </source>
</evidence>
<feature type="compositionally biased region" description="Low complexity" evidence="1">
    <location>
        <begin position="24"/>
        <end position="33"/>
    </location>
</feature>
<name>A0A7W5YUS2_9ACTN</name>
<comment type="caution">
    <text evidence="2">The sequence shown here is derived from an EMBL/GenBank/DDBJ whole genome shotgun (WGS) entry which is preliminary data.</text>
</comment>
<evidence type="ECO:0000256" key="1">
    <source>
        <dbReference type="SAM" id="MobiDB-lite"/>
    </source>
</evidence>
<dbReference type="AlphaFoldDB" id="A0A7W5YUS2"/>
<reference evidence="2 3" key="1">
    <citation type="submission" date="2020-08" db="EMBL/GenBank/DDBJ databases">
        <title>Sequencing the genomes of 1000 actinobacteria strains.</title>
        <authorList>
            <person name="Klenk H.-P."/>
        </authorList>
    </citation>
    <scope>NUCLEOTIDE SEQUENCE [LARGE SCALE GENOMIC DNA]</scope>
    <source>
        <strain evidence="2 3">DSM 44320</strain>
    </source>
</reference>
<protein>
    <submittedName>
        <fullName evidence="2">Uncharacterized protein</fullName>
    </submittedName>
</protein>
<feature type="compositionally biased region" description="Acidic residues" evidence="1">
    <location>
        <begin position="438"/>
        <end position="473"/>
    </location>
</feature>
<keyword evidence="3" id="KW-1185">Reference proteome</keyword>
<evidence type="ECO:0000313" key="2">
    <source>
        <dbReference type="EMBL" id="MBB3734049.1"/>
    </source>
</evidence>
<feature type="region of interest" description="Disordered" evidence="1">
    <location>
        <begin position="432"/>
        <end position="479"/>
    </location>
</feature>
<dbReference type="Proteomes" id="UP000579945">
    <property type="component" value="Unassembled WGS sequence"/>
</dbReference>
<feature type="region of interest" description="Disordered" evidence="1">
    <location>
        <begin position="24"/>
        <end position="43"/>
    </location>
</feature>
<organism evidence="2 3">
    <name type="scientific">Nonomuraea dietziae</name>
    <dbReference type="NCBI Taxonomy" id="65515"/>
    <lineage>
        <taxon>Bacteria</taxon>
        <taxon>Bacillati</taxon>
        <taxon>Actinomycetota</taxon>
        <taxon>Actinomycetes</taxon>
        <taxon>Streptosporangiales</taxon>
        <taxon>Streptosporangiaceae</taxon>
        <taxon>Nonomuraea</taxon>
    </lineage>
</organism>
<sequence>MFRLHDGHRRWFGLQRIEELNASEAQEAGQQPPQGEPEEEERELAYACRIKPELTHDAVGQLLGQVRTGRHAKALNDRETAAALFELAEQGVTREMLKQATGWSAQKVAQGIQAGALSEASQAAIAEVRPNYTPDLRDYEAWCQLQHDPDMEAEALAHMKNSGMYPEHAAKLVVRQHQEKATFERLLAEHQAAGITVTDGQLPDGAVELYSLPRDDDGNAMTADKHAQCPGHAAYFPSLTSASYYCATPSLHGYQPPAGQPQAKAQLPMKKIRQGNTEYRLAVEERQKFWKGALRSRTDPDQRVLRIVVELLEYEMPEPLRSKFGQIHTTDTYKDLVGPVADNWIANARTAQLTWRLFGRYVATMEWWMGQRYSDSLWRLDRSMASSRRDAARWLRIAEQLGHTLAPIEKAIVAGVQYLDDTAATNDLNIDESAAADPAEDQAENLGGDLEEEADEDSDEELDEDPDDSDELSDVTTAA</sequence>
<gene>
    <name evidence="2" type="ORF">FHR33_010002</name>
</gene>
<accession>A0A7W5YUS2</accession>
<proteinExistence type="predicted"/>
<dbReference type="RefSeq" id="WP_183663043.1">
    <property type="nucleotide sequence ID" value="NZ_JACIBV010000003.1"/>
</dbReference>
<dbReference type="GeneID" id="95395937"/>